<keyword evidence="2" id="KW-0479">Metal-binding</keyword>
<dbReference type="Pfam" id="PF26138">
    <property type="entry name" value="DUF8040"/>
    <property type="match status" value="1"/>
</dbReference>
<evidence type="ECO:0000256" key="2">
    <source>
        <dbReference type="ARBA" id="ARBA00022723"/>
    </source>
</evidence>
<dbReference type="AlphaFoldDB" id="A0A438BNH2"/>
<accession>A0A438BNH2</accession>
<dbReference type="Proteomes" id="UP000288805">
    <property type="component" value="Unassembled WGS sequence"/>
</dbReference>
<organism evidence="5 6">
    <name type="scientific">Vitis vinifera</name>
    <name type="common">Grape</name>
    <dbReference type="NCBI Taxonomy" id="29760"/>
    <lineage>
        <taxon>Eukaryota</taxon>
        <taxon>Viridiplantae</taxon>
        <taxon>Streptophyta</taxon>
        <taxon>Embryophyta</taxon>
        <taxon>Tracheophyta</taxon>
        <taxon>Spermatophyta</taxon>
        <taxon>Magnoliopsida</taxon>
        <taxon>eudicotyledons</taxon>
        <taxon>Gunneridae</taxon>
        <taxon>Pentapetalae</taxon>
        <taxon>rosids</taxon>
        <taxon>Vitales</taxon>
        <taxon>Vitaceae</taxon>
        <taxon>Viteae</taxon>
        <taxon>Vitis</taxon>
    </lineage>
</organism>
<gene>
    <name evidence="5" type="ORF">CK203_093473</name>
</gene>
<dbReference type="PANTHER" id="PTHR46250">
    <property type="entry name" value="MYB/SANT-LIKE DNA-BINDING DOMAIN PROTEIN-RELATED"/>
    <property type="match status" value="1"/>
</dbReference>
<evidence type="ECO:0000313" key="6">
    <source>
        <dbReference type="Proteomes" id="UP000288805"/>
    </source>
</evidence>
<comment type="cofactor">
    <cofactor evidence="1">
        <name>a divalent metal cation</name>
        <dbReference type="ChEBI" id="CHEBI:60240"/>
    </cofactor>
</comment>
<evidence type="ECO:0000259" key="3">
    <source>
        <dbReference type="Pfam" id="PF13359"/>
    </source>
</evidence>
<name>A0A438BNH2_VITVI</name>
<dbReference type="GO" id="GO:0046872">
    <property type="term" value="F:metal ion binding"/>
    <property type="evidence" value="ECO:0007669"/>
    <property type="project" value="UniProtKB-KW"/>
</dbReference>
<feature type="domain" description="DUF8040" evidence="4">
    <location>
        <begin position="33"/>
        <end position="90"/>
    </location>
</feature>
<evidence type="ECO:0000313" key="5">
    <source>
        <dbReference type="EMBL" id="RVW12489.1"/>
    </source>
</evidence>
<dbReference type="EMBL" id="QGNW01002703">
    <property type="protein sequence ID" value="RVW12489.1"/>
    <property type="molecule type" value="Genomic_DNA"/>
</dbReference>
<comment type="caution">
    <text evidence="5">The sequence shown here is derived from an EMBL/GenBank/DDBJ whole genome shotgun (WGS) entry which is preliminary data.</text>
</comment>
<reference evidence="5 6" key="1">
    <citation type="journal article" date="2018" name="PLoS Genet.">
        <title>Population sequencing reveals clonal diversity and ancestral inbreeding in the grapevine cultivar Chardonnay.</title>
        <authorList>
            <person name="Roach M.J."/>
            <person name="Johnson D.L."/>
            <person name="Bohlmann J."/>
            <person name="van Vuuren H.J."/>
            <person name="Jones S.J."/>
            <person name="Pretorius I.S."/>
            <person name="Schmidt S.A."/>
            <person name="Borneman A.R."/>
        </authorList>
    </citation>
    <scope>NUCLEOTIDE SEQUENCE [LARGE SCALE GENOMIC DNA]</scope>
    <source>
        <strain evidence="6">cv. Chardonnay</strain>
        <tissue evidence="5">Leaf</tissue>
    </source>
</reference>
<dbReference type="PANTHER" id="PTHR46250:SF15">
    <property type="entry name" value="OS01G0523800 PROTEIN"/>
    <property type="match status" value="1"/>
</dbReference>
<evidence type="ECO:0000256" key="1">
    <source>
        <dbReference type="ARBA" id="ARBA00001968"/>
    </source>
</evidence>
<sequence>MLTALCTTTRKRYQRRTLMERPANREFLRVENLNQLIYGSDVTCMEQLRMDRHTFTMLCSMLRTIGKLKDSKYVDVEEMVALFLHILAHHSFAYKEYYSKNRNQSLRTPQMRDGNGLSRRNGLTVPHGYYYLVDAGYTNGKGFLAPYRGQRYHLNDWREGHMPTTHEEFFNMKHSAARNVIERCFGLLKLRWAILRSPCFYPIKTQCKIILACCLIHNLIKREMSVDPLEQELDVQDHQVVGKVKCDNGFKPGAFLQVEKMLEEKLPNSGIKASPHIDSRGHKDANGLRLKPFPHFDDLNLVFGKDRANGKGAMLAADILEELDQVEASNDIGVNDLEAEVDASHTNTVASTPSRMECSLQSRRKRARNDDTALINVMTKTCNALESLVGNFNQQTEKENRVVGELEKLPNLNRLDILKLSQIIMSDPMKVKLLFNLDEDLKVE</sequence>
<proteinExistence type="predicted"/>
<dbReference type="InterPro" id="IPR027806">
    <property type="entry name" value="HARBI1_dom"/>
</dbReference>
<protein>
    <submittedName>
        <fullName evidence="5">Uncharacterized protein</fullName>
    </submittedName>
</protein>
<evidence type="ECO:0000259" key="4">
    <source>
        <dbReference type="Pfam" id="PF26138"/>
    </source>
</evidence>
<dbReference type="Pfam" id="PF13359">
    <property type="entry name" value="DDE_Tnp_4"/>
    <property type="match status" value="1"/>
</dbReference>
<feature type="domain" description="DDE Tnp4" evidence="3">
    <location>
        <begin position="116"/>
        <end position="218"/>
    </location>
</feature>
<dbReference type="InterPro" id="IPR058353">
    <property type="entry name" value="DUF8040"/>
</dbReference>